<reference evidence="2" key="2">
    <citation type="submission" date="2020-09" db="EMBL/GenBank/DDBJ databases">
        <title>Reference genome assembly for Australian Ascochyta lentis isolate Al4.</title>
        <authorList>
            <person name="Lee R.C."/>
            <person name="Farfan-Caceres L.M."/>
            <person name="Debler J.W."/>
            <person name="Williams A.H."/>
            <person name="Henares B.M."/>
        </authorList>
    </citation>
    <scope>NUCLEOTIDE SEQUENCE</scope>
    <source>
        <strain evidence="2">Al4</strain>
    </source>
</reference>
<sequence length="296" mass="33384">MSPNKQSPNKPRYARDEIVKIVSDFYTFLTRLHIPTSALKHPPPEGWPNINPETTKSFNKSPLVIDLIKHLPYIADTNSGEMITNIHYKCDVVDWSVMTAADFAAEGTAKHFCRTGEMGLLCWIDELESSRKSHLERKEESGDNGGSEGESSDEECDDDDEGWDRFNCGDDPENSDVPNLIGIAQGYESGGRDFALDVFKGVVYEDVIRCNQMGGVDIAEFFQNMREQYETLNFVPIQGEFFEDGCGDSEAPDVDEYREIYFSHGWPGDGFRKEEALAAVEKARQRRESEEFGSSD</sequence>
<comment type="caution">
    <text evidence="2">The sequence shown here is derived from an EMBL/GenBank/DDBJ whole genome shotgun (WGS) entry which is preliminary data.</text>
</comment>
<feature type="compositionally biased region" description="Acidic residues" evidence="1">
    <location>
        <begin position="150"/>
        <end position="162"/>
    </location>
</feature>
<keyword evidence="3" id="KW-1185">Reference proteome</keyword>
<name>A0A8H7J3T3_9PLEO</name>
<proteinExistence type="predicted"/>
<organism evidence="2 3">
    <name type="scientific">Ascochyta lentis</name>
    <dbReference type="NCBI Taxonomy" id="205686"/>
    <lineage>
        <taxon>Eukaryota</taxon>
        <taxon>Fungi</taxon>
        <taxon>Dikarya</taxon>
        <taxon>Ascomycota</taxon>
        <taxon>Pezizomycotina</taxon>
        <taxon>Dothideomycetes</taxon>
        <taxon>Pleosporomycetidae</taxon>
        <taxon>Pleosporales</taxon>
        <taxon>Pleosporineae</taxon>
        <taxon>Didymellaceae</taxon>
        <taxon>Ascochyta</taxon>
    </lineage>
</organism>
<accession>A0A8H7J3T3</accession>
<dbReference type="Proteomes" id="UP000651452">
    <property type="component" value="Unassembled WGS sequence"/>
</dbReference>
<dbReference type="EMBL" id="RZGK01000008">
    <property type="protein sequence ID" value="KAF9697354.1"/>
    <property type="molecule type" value="Genomic_DNA"/>
</dbReference>
<dbReference type="AlphaFoldDB" id="A0A8H7J3T3"/>
<gene>
    <name evidence="2" type="ORF">EKO04_004553</name>
</gene>
<evidence type="ECO:0000313" key="2">
    <source>
        <dbReference type="EMBL" id="KAF9697354.1"/>
    </source>
</evidence>
<feature type="region of interest" description="Disordered" evidence="1">
    <location>
        <begin position="134"/>
        <end position="179"/>
    </location>
</feature>
<evidence type="ECO:0000313" key="3">
    <source>
        <dbReference type="Proteomes" id="UP000651452"/>
    </source>
</evidence>
<protein>
    <submittedName>
        <fullName evidence="2">Uncharacterized protein</fullName>
    </submittedName>
</protein>
<evidence type="ECO:0000256" key="1">
    <source>
        <dbReference type="SAM" id="MobiDB-lite"/>
    </source>
</evidence>
<dbReference type="OrthoDB" id="5343383at2759"/>
<reference evidence="2" key="1">
    <citation type="submission" date="2018-12" db="EMBL/GenBank/DDBJ databases">
        <authorList>
            <person name="Syme R.A."/>
            <person name="Farfan-Caceres L."/>
            <person name="Lichtenzveig J."/>
        </authorList>
    </citation>
    <scope>NUCLEOTIDE SEQUENCE</scope>
    <source>
        <strain evidence="2">Al4</strain>
    </source>
</reference>